<name>A0AAD3CJU2_9STRA</name>
<sequence length="357" mass="40914">MSYFDLLPADLLQHMLLYLDIPSLGALSQTSVPKHGNISDLATRDETWLRITNHRFNLFSARRMASNNISRPKLYGGSNWKSAFRTMSRSGRMPKMNVNFKKKAIFAKGFSYKTQNHHFQQDAFNNDMKASKSSHHYKEQFLACFVMINHTENCCLRTSPNTMISDCNSDVSNETLSEMNYIELQVAFQNTKSGFTTVDIDICNATIQMQTPEGYIAQRAIRRGPLAPKVIYKNSKTSCEYLDDEFNNTISLGPFEFCILSINVPLTYYANQQELIHFETDFLSRALSLIVPATCHIVERNDAMIMDDYEKEVSNKTLLTKNSYQSLSIATFVDEHEIWENYMALPGNCLVLIDKRD</sequence>
<feature type="domain" description="F-box" evidence="1">
    <location>
        <begin position="1"/>
        <end position="51"/>
    </location>
</feature>
<dbReference type="AlphaFoldDB" id="A0AAD3CJU2"/>
<dbReference type="InterPro" id="IPR036047">
    <property type="entry name" value="F-box-like_dom_sf"/>
</dbReference>
<reference evidence="2 3" key="1">
    <citation type="journal article" date="2021" name="Sci. Rep.">
        <title>The genome of the diatom Chaetoceros tenuissimus carries an ancient integrated fragment of an extant virus.</title>
        <authorList>
            <person name="Hongo Y."/>
            <person name="Kimura K."/>
            <person name="Takaki Y."/>
            <person name="Yoshida Y."/>
            <person name="Baba S."/>
            <person name="Kobayashi G."/>
            <person name="Nagasaki K."/>
            <person name="Hano T."/>
            <person name="Tomaru Y."/>
        </authorList>
    </citation>
    <scope>NUCLEOTIDE SEQUENCE [LARGE SCALE GENOMIC DNA]</scope>
    <source>
        <strain evidence="2 3">NIES-3715</strain>
    </source>
</reference>
<evidence type="ECO:0000313" key="3">
    <source>
        <dbReference type="Proteomes" id="UP001054902"/>
    </source>
</evidence>
<gene>
    <name evidence="2" type="ORF">CTEN210_03872</name>
</gene>
<organism evidence="2 3">
    <name type="scientific">Chaetoceros tenuissimus</name>
    <dbReference type="NCBI Taxonomy" id="426638"/>
    <lineage>
        <taxon>Eukaryota</taxon>
        <taxon>Sar</taxon>
        <taxon>Stramenopiles</taxon>
        <taxon>Ochrophyta</taxon>
        <taxon>Bacillariophyta</taxon>
        <taxon>Coscinodiscophyceae</taxon>
        <taxon>Chaetocerotophycidae</taxon>
        <taxon>Chaetocerotales</taxon>
        <taxon>Chaetocerotaceae</taxon>
        <taxon>Chaetoceros</taxon>
    </lineage>
</organism>
<evidence type="ECO:0000313" key="2">
    <source>
        <dbReference type="EMBL" id="GFH47397.1"/>
    </source>
</evidence>
<dbReference type="Proteomes" id="UP001054902">
    <property type="component" value="Unassembled WGS sequence"/>
</dbReference>
<dbReference type="SUPFAM" id="SSF81383">
    <property type="entry name" value="F-box domain"/>
    <property type="match status" value="1"/>
</dbReference>
<proteinExistence type="predicted"/>
<dbReference type="InterPro" id="IPR001810">
    <property type="entry name" value="F-box_dom"/>
</dbReference>
<dbReference type="EMBL" id="BLLK01000023">
    <property type="protein sequence ID" value="GFH47397.1"/>
    <property type="molecule type" value="Genomic_DNA"/>
</dbReference>
<dbReference type="PROSITE" id="PS50181">
    <property type="entry name" value="FBOX"/>
    <property type="match status" value="1"/>
</dbReference>
<protein>
    <recommendedName>
        <fullName evidence="1">F-box domain-containing protein</fullName>
    </recommendedName>
</protein>
<evidence type="ECO:0000259" key="1">
    <source>
        <dbReference type="PROSITE" id="PS50181"/>
    </source>
</evidence>
<keyword evidence="3" id="KW-1185">Reference proteome</keyword>
<accession>A0AAD3CJU2</accession>
<comment type="caution">
    <text evidence="2">The sequence shown here is derived from an EMBL/GenBank/DDBJ whole genome shotgun (WGS) entry which is preliminary data.</text>
</comment>